<dbReference type="PROSITE" id="PS50263">
    <property type="entry name" value="CN_HYDROLASE"/>
    <property type="match status" value="1"/>
</dbReference>
<comment type="similarity">
    <text evidence="1">Belongs to the carbon-nitrogen hydrolase superfamily. NIT1/NIT2 family.</text>
</comment>
<keyword evidence="4" id="KW-1185">Reference proteome</keyword>
<evidence type="ECO:0000313" key="4">
    <source>
        <dbReference type="Proteomes" id="UP000535437"/>
    </source>
</evidence>
<dbReference type="GO" id="GO:0016787">
    <property type="term" value="F:hydrolase activity"/>
    <property type="evidence" value="ECO:0007669"/>
    <property type="project" value="UniProtKB-KW"/>
</dbReference>
<reference evidence="3 4" key="1">
    <citation type="submission" date="2020-07" db="EMBL/GenBank/DDBJ databases">
        <title>Sequencing the genomes of 1000 actinobacteria strains.</title>
        <authorList>
            <person name="Klenk H.-P."/>
        </authorList>
    </citation>
    <scope>NUCLEOTIDE SEQUENCE [LARGE SCALE GENOMIC DNA]</scope>
    <source>
        <strain evidence="3 4">DSM 15475</strain>
    </source>
</reference>
<dbReference type="InterPro" id="IPR044083">
    <property type="entry name" value="RamA-like"/>
</dbReference>
<organism evidence="3 4">
    <name type="scientific">Nesterenkonia xinjiangensis</name>
    <dbReference type="NCBI Taxonomy" id="225327"/>
    <lineage>
        <taxon>Bacteria</taxon>
        <taxon>Bacillati</taxon>
        <taxon>Actinomycetota</taxon>
        <taxon>Actinomycetes</taxon>
        <taxon>Micrococcales</taxon>
        <taxon>Micrococcaceae</taxon>
        <taxon>Nesterenkonia</taxon>
    </lineage>
</organism>
<dbReference type="PANTHER" id="PTHR23088:SF27">
    <property type="entry name" value="DEAMINATED GLUTATHIONE AMIDASE"/>
    <property type="match status" value="1"/>
</dbReference>
<dbReference type="SUPFAM" id="SSF56317">
    <property type="entry name" value="Carbon-nitrogen hydrolase"/>
    <property type="match status" value="1"/>
</dbReference>
<accession>A0A7Z0GKQ6</accession>
<dbReference type="InterPro" id="IPR036526">
    <property type="entry name" value="C-N_Hydrolase_sf"/>
</dbReference>
<protein>
    <submittedName>
        <fullName evidence="3">Putative amidohydrolase</fullName>
    </submittedName>
</protein>
<dbReference type="AlphaFoldDB" id="A0A7Z0GKQ6"/>
<dbReference type="InterPro" id="IPR003010">
    <property type="entry name" value="C-N_Hydrolase"/>
</dbReference>
<dbReference type="InterPro" id="IPR001110">
    <property type="entry name" value="UPF0012_CS"/>
</dbReference>
<dbReference type="Pfam" id="PF00795">
    <property type="entry name" value="CN_hydrolase"/>
    <property type="match status" value="1"/>
</dbReference>
<dbReference type="PANTHER" id="PTHR23088">
    <property type="entry name" value="NITRILASE-RELATED"/>
    <property type="match status" value="1"/>
</dbReference>
<dbReference type="Gene3D" id="3.60.110.10">
    <property type="entry name" value="Carbon-nitrogen hydrolase"/>
    <property type="match status" value="1"/>
</dbReference>
<dbReference type="Proteomes" id="UP000535437">
    <property type="component" value="Unassembled WGS sequence"/>
</dbReference>
<feature type="domain" description="CN hydrolase" evidence="2">
    <location>
        <begin position="16"/>
        <end position="273"/>
    </location>
</feature>
<dbReference type="EMBL" id="JACCFY010000001">
    <property type="protein sequence ID" value="NYJ77822.1"/>
    <property type="molecule type" value="Genomic_DNA"/>
</dbReference>
<comment type="caution">
    <text evidence="3">The sequence shown here is derived from an EMBL/GenBank/DDBJ whole genome shotgun (WGS) entry which is preliminary data.</text>
</comment>
<evidence type="ECO:0000313" key="3">
    <source>
        <dbReference type="EMBL" id="NYJ77822.1"/>
    </source>
</evidence>
<name>A0A7Z0GKQ6_9MICC</name>
<keyword evidence="3" id="KW-0378">Hydrolase</keyword>
<evidence type="ECO:0000259" key="2">
    <source>
        <dbReference type="PROSITE" id="PS50263"/>
    </source>
</evidence>
<gene>
    <name evidence="3" type="ORF">HNR09_001233</name>
</gene>
<proteinExistence type="inferred from homology"/>
<dbReference type="CDD" id="cd07576">
    <property type="entry name" value="R-amidase_like"/>
    <property type="match status" value="1"/>
</dbReference>
<sequence length="295" mass="31448">MTERNEGPPERPAETLTVALAQVPPIDASRQGLDAPGDVVAAALTRTHRLAAEAAEAGADLLLLPEMHLSGYAIGRKAVEALAEAAGGSALARMAEIARRHGVAICHGFPERDGDQVFNSAAFIDESGRELLRWRKLHLFGDVDAQQFDRAELGSAGPTSEVAARAVVEWHGWGIGLAICYDVEFPEIARRLALAGADLLVVPTANMVGFEAVSRLLVPARALENQMYVAYANYTGADAEFRYNGLSLIAGPDGAPVASADSGEELLIGRISASVLADSRRKNPYLRDRREDILG</sequence>
<dbReference type="RefSeq" id="WP_179541255.1">
    <property type="nucleotide sequence ID" value="NZ_BAAALL010000002.1"/>
</dbReference>
<evidence type="ECO:0000256" key="1">
    <source>
        <dbReference type="ARBA" id="ARBA00010613"/>
    </source>
</evidence>
<dbReference type="PROSITE" id="PS01227">
    <property type="entry name" value="UPF0012"/>
    <property type="match status" value="1"/>
</dbReference>